<dbReference type="Pfam" id="PF08245">
    <property type="entry name" value="Mur_ligase_M"/>
    <property type="match status" value="1"/>
</dbReference>
<organism evidence="2 3">
    <name type="scientific">Methanothermobacter tenebrarum</name>
    <dbReference type="NCBI Taxonomy" id="680118"/>
    <lineage>
        <taxon>Archaea</taxon>
        <taxon>Methanobacteriati</taxon>
        <taxon>Methanobacteriota</taxon>
        <taxon>Methanomada group</taxon>
        <taxon>Methanobacteria</taxon>
        <taxon>Methanobacteriales</taxon>
        <taxon>Methanobacteriaceae</taxon>
        <taxon>Methanothermobacter</taxon>
    </lineage>
</organism>
<protein>
    <recommendedName>
        <fullName evidence="1">Mur ligase central domain-containing protein</fullName>
    </recommendedName>
</protein>
<evidence type="ECO:0000259" key="1">
    <source>
        <dbReference type="Pfam" id="PF08245"/>
    </source>
</evidence>
<keyword evidence="3" id="KW-1185">Reference proteome</keyword>
<evidence type="ECO:0000313" key="3">
    <source>
        <dbReference type="Proteomes" id="UP000831817"/>
    </source>
</evidence>
<dbReference type="InterPro" id="IPR013221">
    <property type="entry name" value="Mur_ligase_cen"/>
</dbReference>
<dbReference type="EMBL" id="AP025698">
    <property type="protein sequence ID" value="BDH79260.1"/>
    <property type="molecule type" value="Genomic_DNA"/>
</dbReference>
<dbReference type="PANTHER" id="PTHR23135">
    <property type="entry name" value="MUR LIGASE FAMILY MEMBER"/>
    <property type="match status" value="1"/>
</dbReference>
<dbReference type="InterPro" id="IPR036565">
    <property type="entry name" value="Mur-like_cat_sf"/>
</dbReference>
<gene>
    <name evidence="2" type="ORF">MTTB_06390</name>
</gene>
<proteinExistence type="predicted"/>
<dbReference type="SUPFAM" id="SSF53623">
    <property type="entry name" value="MurD-like peptide ligases, catalytic domain"/>
    <property type="match status" value="1"/>
</dbReference>
<dbReference type="Gene3D" id="3.40.1190.10">
    <property type="entry name" value="Mur-like, catalytic domain"/>
    <property type="match status" value="1"/>
</dbReference>
<reference evidence="2 3" key="1">
    <citation type="submission" date="2022-04" db="EMBL/GenBank/DDBJ databases">
        <title>Complete genome of Methanothermobacter tenebrarum strain RMAS.</title>
        <authorList>
            <person name="Nakamura K."/>
            <person name="Oshima K."/>
            <person name="Hattori M."/>
            <person name="Kamagata Y."/>
            <person name="Takamizawa K."/>
        </authorList>
    </citation>
    <scope>NUCLEOTIDE SEQUENCE [LARGE SCALE GENOMIC DNA]</scope>
    <source>
        <strain evidence="2 3">RMAS</strain>
    </source>
</reference>
<feature type="domain" description="Mur ligase central" evidence="1">
    <location>
        <begin position="59"/>
        <end position="198"/>
    </location>
</feature>
<dbReference type="Proteomes" id="UP000831817">
    <property type="component" value="Chromosome"/>
</dbReference>
<dbReference type="PANTHER" id="PTHR23135:SF7">
    <property type="entry name" value="LIPID II ISOGLUTAMINYL SYNTHASE (GLUTAMINE-HYDROLYZING) SUBUNIT MURT"/>
    <property type="match status" value="1"/>
</dbReference>
<evidence type="ECO:0000313" key="2">
    <source>
        <dbReference type="EMBL" id="BDH79260.1"/>
    </source>
</evidence>
<sequence length="473" mass="53701">MKFTFKCTIAYMFGRLARLIVKLGKGMGRSFPGYLFLRIGGLDCLRELSKRSKIGNILITGTNGKTTTTKMLCLLLKKDSSVSCNFDSNTINAVATGLLKRESDLGVFEYGIRTSKYSLPDTVCKYVDPIGVIYTTISREHTIVAGEKNPFKEYFKAKKLLSAPMERGAIICNADDPRTAYIGMKKEKDVQVAYYGLEVGLEDETPLSAPVNCPICDEKLEYSKRYLNHRGIYKCNCGFSRPEPNVKITRISEKDKKWEIEINSETYNYTNQKKISSKFKLKIPKFGIHNLYNFLCASTAYITFTPHPENIKKTMIKTAQELEKFTLPPGRFEIFKLDDKTVGIGQGDNGDALKANLQIHPSQDMTLIYTTPDKNEDEIFQDHLRVIKSAKPKKIHVFPGRESTSAAKNYYNTIKEHFNASFHPTSNKHMDKKIDEILKIIEESSTESIIVTGCGPEHLLWARLKTKFKSHLR</sequence>
<accession>A0ABN6PAK3</accession>
<name>A0ABN6PAK3_9EURY</name>